<organism evidence="16 17">
    <name type="scientific">Popillia japonica</name>
    <name type="common">Japanese beetle</name>
    <dbReference type="NCBI Taxonomy" id="7064"/>
    <lineage>
        <taxon>Eukaryota</taxon>
        <taxon>Metazoa</taxon>
        <taxon>Ecdysozoa</taxon>
        <taxon>Arthropoda</taxon>
        <taxon>Hexapoda</taxon>
        <taxon>Insecta</taxon>
        <taxon>Pterygota</taxon>
        <taxon>Neoptera</taxon>
        <taxon>Endopterygota</taxon>
        <taxon>Coleoptera</taxon>
        <taxon>Polyphaga</taxon>
        <taxon>Scarabaeiformia</taxon>
        <taxon>Scarabaeidae</taxon>
        <taxon>Rutelinae</taxon>
        <taxon>Popillia</taxon>
    </lineage>
</organism>
<keyword evidence="13" id="KW-0175">Coiled coil</keyword>
<dbReference type="PANTHER" id="PTHR11472:SF41">
    <property type="entry name" value="ATP-DEPENDENT DNA HELICASE DDX11-RELATED"/>
    <property type="match status" value="1"/>
</dbReference>
<comment type="similarity">
    <text evidence="3">Belongs to the DEAD box helicase family. DEAH subfamily. DDX11/CHL1 sub-subfamily.</text>
</comment>
<dbReference type="GO" id="GO:0005524">
    <property type="term" value="F:ATP binding"/>
    <property type="evidence" value="ECO:0007669"/>
    <property type="project" value="UniProtKB-KW"/>
</dbReference>
<feature type="compositionally biased region" description="Basic and acidic residues" evidence="14">
    <location>
        <begin position="829"/>
        <end position="841"/>
    </location>
</feature>
<keyword evidence="9" id="KW-0408">Iron</keyword>
<protein>
    <submittedName>
        <fullName evidence="16">DEAD 2</fullName>
    </submittedName>
</protein>
<dbReference type="InterPro" id="IPR013020">
    <property type="entry name" value="Rad3/Chl1-like"/>
</dbReference>
<evidence type="ECO:0000256" key="7">
    <source>
        <dbReference type="ARBA" id="ARBA00022806"/>
    </source>
</evidence>
<evidence type="ECO:0000256" key="10">
    <source>
        <dbReference type="ARBA" id="ARBA00023014"/>
    </source>
</evidence>
<comment type="cofactor">
    <cofactor evidence="1">
        <name>[4Fe-4S] cluster</name>
        <dbReference type="ChEBI" id="CHEBI:49883"/>
    </cofactor>
</comment>
<evidence type="ECO:0000256" key="13">
    <source>
        <dbReference type="SAM" id="Coils"/>
    </source>
</evidence>
<dbReference type="NCBIfam" id="TIGR00604">
    <property type="entry name" value="rad3"/>
    <property type="match status" value="1"/>
</dbReference>
<sequence length="921" mass="105526">MSLLSAPNSFDFPFTPYQIQHEFMTKLYEVIESKSLGVFESPTGVFESPTGTGKSLSIICAAIRWLKDHNERERKILSEEIDVLERKKDELDKEVGDWITAQAEGVEIVEYDKKIQTLSDKKKQVKKTKFIKSKTDRGEIEENENVSHDDEDLDLDDALKNNATVKSSDEDDENKYKPVQVFICSRTHSQLSQFVGEIVKSPFGDCNFCINPNVYKLRNITLINEKCLDMQKSKSKVKKADEDGKVTKRSKIATCKCEYYKQQNIEELRDSILLQNIEELRDSILLQVQDIEELVSTSKIIKACPYYASRRAAEDAEVVLVPYNTILHKSTRQANGIKLKDNIIIIDEAHNLLEAISQMYSTEVTYSQLYHSHQQLKNYKANKLLDVLGKETQKTENDIFNIGNFVLAAEIDNYNMFKLIKFCKDSKIAHKLHGFSVKYPQEANEVKKEIKKGIKNFLNSIECKTNTEQNTTTTVQDEPKSDIIPANPLLSVISFLESLTYSYDDGRIMIVNSSDKNQRKLQFLLLNPTENFKDIVKEARAVIVAGGTMKPIDEFRNRLFINAGANPGRVKEFSCDHIIPPENILPIIFTKGSNQETLLFNYENRFSMGNTIKSFLTQACKVIPGGIVVFFPSYKYENWIWQQIKEVNFGRTVFREPQKSSGVDQVLESYAKMIRKPNSTGALLFSVVGGKLSEGLNFSDDLGRCVIVVGMPYANIYAADLKEKMTYLDRLEGTGSGQRFYESLCMKAVNQCIGRAVRHKDDYATVILLDERYNRFSTKNALPDWIKRSLKTCSYADGFDLIHKFFEQRKLFPTKLKTSLTCQQKHSNNRKDSQEAKRKQKKNEREQLCAQWLAPFLGSPKSFQFMGIPYVVPPHRVLAPFLGSPKSFQFMGIPYVVPPHRVHLLEERSSLRVSQIYNKRR</sequence>
<evidence type="ECO:0000259" key="15">
    <source>
        <dbReference type="PROSITE" id="PS51193"/>
    </source>
</evidence>
<evidence type="ECO:0000313" key="16">
    <source>
        <dbReference type="EMBL" id="KAK9753884.1"/>
    </source>
</evidence>
<keyword evidence="4" id="KW-0479">Metal-binding</keyword>
<feature type="domain" description="Helicase ATP-binding" evidence="15">
    <location>
        <begin position="6"/>
        <end position="398"/>
    </location>
</feature>
<dbReference type="InterPro" id="IPR010614">
    <property type="entry name" value="RAD3-like_helicase_DEAD"/>
</dbReference>
<dbReference type="Pfam" id="PF06733">
    <property type="entry name" value="DEAD_2"/>
    <property type="match status" value="1"/>
</dbReference>
<dbReference type="Gene3D" id="3.40.50.300">
    <property type="entry name" value="P-loop containing nucleotide triphosphate hydrolases"/>
    <property type="match status" value="3"/>
</dbReference>
<keyword evidence="8" id="KW-0067">ATP-binding</keyword>
<evidence type="ECO:0000256" key="6">
    <source>
        <dbReference type="ARBA" id="ARBA00022801"/>
    </source>
</evidence>
<proteinExistence type="inferred from homology"/>
<dbReference type="InterPro" id="IPR006554">
    <property type="entry name" value="Helicase-like_DEXD_c2"/>
</dbReference>
<dbReference type="GO" id="GO:0003678">
    <property type="term" value="F:DNA helicase activity"/>
    <property type="evidence" value="ECO:0007669"/>
    <property type="project" value="InterPro"/>
</dbReference>
<keyword evidence="12" id="KW-0539">Nucleus</keyword>
<dbReference type="GO" id="GO:0006139">
    <property type="term" value="P:nucleobase-containing compound metabolic process"/>
    <property type="evidence" value="ECO:0007669"/>
    <property type="project" value="InterPro"/>
</dbReference>
<feature type="coiled-coil region" evidence="13">
    <location>
        <begin position="67"/>
        <end position="128"/>
    </location>
</feature>
<evidence type="ECO:0000256" key="1">
    <source>
        <dbReference type="ARBA" id="ARBA00001966"/>
    </source>
</evidence>
<dbReference type="GO" id="GO:0046872">
    <property type="term" value="F:metal ion binding"/>
    <property type="evidence" value="ECO:0007669"/>
    <property type="project" value="UniProtKB-KW"/>
</dbReference>
<dbReference type="InterPro" id="IPR014013">
    <property type="entry name" value="Helic_SF1/SF2_ATP-bd_DinG/Rad3"/>
</dbReference>
<evidence type="ECO:0000256" key="3">
    <source>
        <dbReference type="ARBA" id="ARBA00008435"/>
    </source>
</evidence>
<evidence type="ECO:0000256" key="12">
    <source>
        <dbReference type="ARBA" id="ARBA00023242"/>
    </source>
</evidence>
<evidence type="ECO:0000256" key="11">
    <source>
        <dbReference type="ARBA" id="ARBA00023235"/>
    </source>
</evidence>
<comment type="caution">
    <text evidence="16">The sequence shown here is derived from an EMBL/GenBank/DDBJ whole genome shotgun (WGS) entry which is preliminary data.</text>
</comment>
<dbReference type="SMART" id="SM00491">
    <property type="entry name" value="HELICc2"/>
    <property type="match status" value="1"/>
</dbReference>
<evidence type="ECO:0000256" key="5">
    <source>
        <dbReference type="ARBA" id="ARBA00022741"/>
    </source>
</evidence>
<dbReference type="GO" id="GO:0016818">
    <property type="term" value="F:hydrolase activity, acting on acid anhydrides, in phosphorus-containing anhydrides"/>
    <property type="evidence" value="ECO:0007669"/>
    <property type="project" value="InterPro"/>
</dbReference>
<gene>
    <name evidence="16" type="ORF">QE152_g1692</name>
</gene>
<dbReference type="InterPro" id="IPR027417">
    <property type="entry name" value="P-loop_NTPase"/>
</dbReference>
<dbReference type="SUPFAM" id="SSF52540">
    <property type="entry name" value="P-loop containing nucleoside triphosphate hydrolases"/>
    <property type="match status" value="2"/>
</dbReference>
<dbReference type="PROSITE" id="PS51193">
    <property type="entry name" value="HELICASE_ATP_BIND_2"/>
    <property type="match status" value="1"/>
</dbReference>
<keyword evidence="10" id="KW-0411">Iron-sulfur</keyword>
<dbReference type="Pfam" id="PF13307">
    <property type="entry name" value="Helicase_C_2"/>
    <property type="match status" value="1"/>
</dbReference>
<evidence type="ECO:0000256" key="8">
    <source>
        <dbReference type="ARBA" id="ARBA00022840"/>
    </source>
</evidence>
<dbReference type="GO" id="GO:0051536">
    <property type="term" value="F:iron-sulfur cluster binding"/>
    <property type="evidence" value="ECO:0007669"/>
    <property type="project" value="UniProtKB-KW"/>
</dbReference>
<feature type="region of interest" description="Disordered" evidence="14">
    <location>
        <begin position="822"/>
        <end position="841"/>
    </location>
</feature>
<keyword evidence="6" id="KW-0378">Hydrolase</keyword>
<dbReference type="SMART" id="SM00488">
    <property type="entry name" value="DEXDc2"/>
    <property type="match status" value="1"/>
</dbReference>
<dbReference type="InterPro" id="IPR045028">
    <property type="entry name" value="DinG/Rad3-like"/>
</dbReference>
<keyword evidence="11" id="KW-0413">Isomerase</keyword>
<dbReference type="InterPro" id="IPR006555">
    <property type="entry name" value="ATP-dep_Helicase_C"/>
</dbReference>
<evidence type="ECO:0000256" key="14">
    <source>
        <dbReference type="SAM" id="MobiDB-lite"/>
    </source>
</evidence>
<dbReference type="GO" id="GO:0034085">
    <property type="term" value="P:establishment of sister chromatid cohesion"/>
    <property type="evidence" value="ECO:0007669"/>
    <property type="project" value="TreeGrafter"/>
</dbReference>
<keyword evidence="5" id="KW-0547">Nucleotide-binding</keyword>
<dbReference type="EMBL" id="JASPKY010000009">
    <property type="protein sequence ID" value="KAK9753884.1"/>
    <property type="molecule type" value="Genomic_DNA"/>
</dbReference>
<dbReference type="AlphaFoldDB" id="A0AAW1N668"/>
<evidence type="ECO:0000256" key="2">
    <source>
        <dbReference type="ARBA" id="ARBA00004123"/>
    </source>
</evidence>
<dbReference type="PANTHER" id="PTHR11472">
    <property type="entry name" value="DNA REPAIR DEAD HELICASE RAD3/XP-D SUBFAMILY MEMBER"/>
    <property type="match status" value="1"/>
</dbReference>
<evidence type="ECO:0000256" key="9">
    <source>
        <dbReference type="ARBA" id="ARBA00023004"/>
    </source>
</evidence>
<dbReference type="Proteomes" id="UP001458880">
    <property type="component" value="Unassembled WGS sequence"/>
</dbReference>
<name>A0AAW1N668_POPJA</name>
<evidence type="ECO:0000256" key="4">
    <source>
        <dbReference type="ARBA" id="ARBA00022723"/>
    </source>
</evidence>
<comment type="subcellular location">
    <subcellularLocation>
        <location evidence="2">Nucleus</location>
    </subcellularLocation>
</comment>
<keyword evidence="7" id="KW-0347">Helicase</keyword>
<dbReference type="GO" id="GO:0003677">
    <property type="term" value="F:DNA binding"/>
    <property type="evidence" value="ECO:0007669"/>
    <property type="project" value="InterPro"/>
</dbReference>
<evidence type="ECO:0000313" key="17">
    <source>
        <dbReference type="Proteomes" id="UP001458880"/>
    </source>
</evidence>
<dbReference type="GO" id="GO:0005634">
    <property type="term" value="C:nucleus"/>
    <property type="evidence" value="ECO:0007669"/>
    <property type="project" value="UniProtKB-SubCell"/>
</dbReference>
<reference evidence="16 17" key="1">
    <citation type="journal article" date="2024" name="BMC Genomics">
        <title>De novo assembly and annotation of Popillia japonica's genome with initial clues to its potential as an invasive pest.</title>
        <authorList>
            <person name="Cucini C."/>
            <person name="Boschi S."/>
            <person name="Funari R."/>
            <person name="Cardaioli E."/>
            <person name="Iannotti N."/>
            <person name="Marturano G."/>
            <person name="Paoli F."/>
            <person name="Bruttini M."/>
            <person name="Carapelli A."/>
            <person name="Frati F."/>
            <person name="Nardi F."/>
        </authorList>
    </citation>
    <scope>NUCLEOTIDE SEQUENCE [LARGE SCALE GENOMIC DNA]</scope>
    <source>
        <strain evidence="16">DMR45628</strain>
    </source>
</reference>
<keyword evidence="17" id="KW-1185">Reference proteome</keyword>
<accession>A0AAW1N668</accession>
<dbReference type="CDD" id="cd18788">
    <property type="entry name" value="SF2_C_XPD"/>
    <property type="match status" value="1"/>
</dbReference>